<dbReference type="Pfam" id="PF00512">
    <property type="entry name" value="HisKA"/>
    <property type="match status" value="1"/>
</dbReference>
<evidence type="ECO:0000256" key="4">
    <source>
        <dbReference type="ARBA" id="ARBA00022475"/>
    </source>
</evidence>
<dbReference type="SMART" id="SM00388">
    <property type="entry name" value="HisKA"/>
    <property type="match status" value="1"/>
</dbReference>
<evidence type="ECO:0000256" key="3">
    <source>
        <dbReference type="ARBA" id="ARBA00012438"/>
    </source>
</evidence>
<dbReference type="PRINTS" id="PR00344">
    <property type="entry name" value="BCTRLSENSOR"/>
</dbReference>
<dbReference type="InterPro" id="IPR000014">
    <property type="entry name" value="PAS"/>
</dbReference>
<dbReference type="PROSITE" id="PS50885">
    <property type="entry name" value="HAMP"/>
    <property type="match status" value="1"/>
</dbReference>
<keyword evidence="7 14" id="KW-0812">Transmembrane</keyword>
<accession>A0A3D9YNZ0</accession>
<feature type="transmembrane region" description="Helical" evidence="14">
    <location>
        <begin position="57"/>
        <end position="80"/>
    </location>
</feature>
<evidence type="ECO:0000259" key="16">
    <source>
        <dbReference type="PROSITE" id="PS50885"/>
    </source>
</evidence>
<dbReference type="SUPFAM" id="SSF47384">
    <property type="entry name" value="Homodimeric domain of signal transducing histidine kinase"/>
    <property type="match status" value="1"/>
</dbReference>
<dbReference type="RefSeq" id="WP_115837693.1">
    <property type="nucleotide sequence ID" value="NZ_CP025086.1"/>
</dbReference>
<dbReference type="Pfam" id="PF02518">
    <property type="entry name" value="HATPase_c"/>
    <property type="match status" value="1"/>
</dbReference>
<dbReference type="InterPro" id="IPR017232">
    <property type="entry name" value="NtrY"/>
</dbReference>
<dbReference type="InterPro" id="IPR013767">
    <property type="entry name" value="PAS_fold"/>
</dbReference>
<dbReference type="Pfam" id="PF00989">
    <property type="entry name" value="PAS"/>
    <property type="match status" value="1"/>
</dbReference>
<dbReference type="OrthoDB" id="9776727at2"/>
<comment type="caution">
    <text evidence="17">The sequence shown here is derived from an EMBL/GenBank/DDBJ whole genome shotgun (WGS) entry which is preliminary data.</text>
</comment>
<gene>
    <name evidence="17" type="ORF">DES32_3118</name>
</gene>
<keyword evidence="4" id="KW-1003">Cell membrane</keyword>
<dbReference type="InterPro" id="IPR003661">
    <property type="entry name" value="HisK_dim/P_dom"/>
</dbReference>
<dbReference type="CDD" id="cd00082">
    <property type="entry name" value="HisKA"/>
    <property type="match status" value="1"/>
</dbReference>
<evidence type="ECO:0000256" key="2">
    <source>
        <dbReference type="ARBA" id="ARBA00004651"/>
    </source>
</evidence>
<evidence type="ECO:0000256" key="5">
    <source>
        <dbReference type="ARBA" id="ARBA00022553"/>
    </source>
</evidence>
<dbReference type="InterPro" id="IPR036890">
    <property type="entry name" value="HATPase_C_sf"/>
</dbReference>
<organism evidence="17 18">
    <name type="scientific">Methylovirgula ligni</name>
    <dbReference type="NCBI Taxonomy" id="569860"/>
    <lineage>
        <taxon>Bacteria</taxon>
        <taxon>Pseudomonadati</taxon>
        <taxon>Pseudomonadota</taxon>
        <taxon>Alphaproteobacteria</taxon>
        <taxon>Hyphomicrobiales</taxon>
        <taxon>Beijerinckiaceae</taxon>
        <taxon>Methylovirgula</taxon>
    </lineage>
</organism>
<evidence type="ECO:0000256" key="1">
    <source>
        <dbReference type="ARBA" id="ARBA00000085"/>
    </source>
</evidence>
<dbReference type="InterPro" id="IPR003660">
    <property type="entry name" value="HAMP_dom"/>
</dbReference>
<evidence type="ECO:0000256" key="6">
    <source>
        <dbReference type="ARBA" id="ARBA00022679"/>
    </source>
</evidence>
<feature type="domain" description="Histidine kinase" evidence="15">
    <location>
        <begin position="511"/>
        <end position="730"/>
    </location>
</feature>
<dbReference type="InterPro" id="IPR004358">
    <property type="entry name" value="Sig_transdc_His_kin-like_C"/>
</dbReference>
<evidence type="ECO:0000313" key="18">
    <source>
        <dbReference type="Proteomes" id="UP000256900"/>
    </source>
</evidence>
<dbReference type="GO" id="GO:0006355">
    <property type="term" value="P:regulation of DNA-templated transcription"/>
    <property type="evidence" value="ECO:0007669"/>
    <property type="project" value="InterPro"/>
</dbReference>
<evidence type="ECO:0000256" key="14">
    <source>
        <dbReference type="SAM" id="Phobius"/>
    </source>
</evidence>
<dbReference type="FunFam" id="1.10.287.130:FF:000107">
    <property type="entry name" value="Sensor histidine kinase YycG"/>
    <property type="match status" value="1"/>
</dbReference>
<dbReference type="Proteomes" id="UP000256900">
    <property type="component" value="Unassembled WGS sequence"/>
</dbReference>
<dbReference type="EMBL" id="QUMO01000006">
    <property type="protein sequence ID" value="REF83203.1"/>
    <property type="molecule type" value="Genomic_DNA"/>
</dbReference>
<dbReference type="NCBIfam" id="TIGR00229">
    <property type="entry name" value="sensory_box"/>
    <property type="match status" value="1"/>
</dbReference>
<dbReference type="PANTHER" id="PTHR43065:SF10">
    <property type="entry name" value="PEROXIDE STRESS-ACTIVATED HISTIDINE KINASE MAK3"/>
    <property type="match status" value="1"/>
</dbReference>
<dbReference type="Gene3D" id="3.30.450.20">
    <property type="entry name" value="PAS domain"/>
    <property type="match status" value="1"/>
</dbReference>
<dbReference type="Gene3D" id="1.10.287.130">
    <property type="match status" value="1"/>
</dbReference>
<evidence type="ECO:0000256" key="13">
    <source>
        <dbReference type="ARBA" id="ARBA00023136"/>
    </source>
</evidence>
<dbReference type="SUPFAM" id="SSF158472">
    <property type="entry name" value="HAMP domain-like"/>
    <property type="match status" value="1"/>
</dbReference>
<keyword evidence="12" id="KW-0902">Two-component regulatory system</keyword>
<dbReference type="SUPFAM" id="SSF55785">
    <property type="entry name" value="PYP-like sensor domain (PAS domain)"/>
    <property type="match status" value="1"/>
</dbReference>
<keyword evidence="8" id="KW-0547">Nucleotide-binding</keyword>
<dbReference type="AlphaFoldDB" id="A0A3D9YNZ0"/>
<dbReference type="InterPro" id="IPR005467">
    <property type="entry name" value="His_kinase_dom"/>
</dbReference>
<dbReference type="SMART" id="SM00304">
    <property type="entry name" value="HAMP"/>
    <property type="match status" value="1"/>
</dbReference>
<name>A0A3D9YNZ0_9HYPH</name>
<dbReference type="EC" id="2.7.13.3" evidence="3"/>
<proteinExistence type="predicted"/>
<dbReference type="Gene3D" id="3.30.565.10">
    <property type="entry name" value="Histidine kinase-like ATPase, C-terminal domain"/>
    <property type="match status" value="1"/>
</dbReference>
<dbReference type="InterPro" id="IPR036097">
    <property type="entry name" value="HisK_dim/P_sf"/>
</dbReference>
<reference evidence="17 18" key="1">
    <citation type="submission" date="2018-08" db="EMBL/GenBank/DDBJ databases">
        <title>Genomic Encyclopedia of Type Strains, Phase IV (KMG-IV): sequencing the most valuable type-strain genomes for metagenomic binning, comparative biology and taxonomic classification.</title>
        <authorList>
            <person name="Goeker M."/>
        </authorList>
    </citation>
    <scope>NUCLEOTIDE SEQUENCE [LARGE SCALE GENOMIC DNA]</scope>
    <source>
        <strain evidence="17 18">BW863</strain>
    </source>
</reference>
<comment type="subcellular location">
    <subcellularLocation>
        <location evidence="2">Cell membrane</location>
        <topology evidence="2">Multi-pass membrane protein</topology>
    </subcellularLocation>
</comment>
<dbReference type="InterPro" id="IPR035965">
    <property type="entry name" value="PAS-like_dom_sf"/>
</dbReference>
<dbReference type="PIRSF" id="PIRSF037532">
    <property type="entry name" value="STHK_NtrY"/>
    <property type="match status" value="1"/>
</dbReference>
<sequence>MSEATSALDPKRPRKIPMRLIFGRTAVVVAIAAALISFLIFAGYTPIAPTDVVVLRLFVINLLCILTLVGFVMVEAWSIIAARRAQAAGARLHVRIVGLFTIIAIVPAILMALVGSITLDRSLNPAFLRDVRGFILRTGEAAQFFQEGQCRVLLREAQLTASDLDRGVSLFKSDRQLFHEFFGSRVEALGFGAAAMIHPDGKIDDKVVAGGKEGAPVVQPQPNDFADAQRNEPLCMILDEGRTFVALRKLEAFDNTYLYVARPVGPFSSEFGQQARRLITFYDMFDAYRHNIQIAFATMYVLIALVMLLAATWVGLSFANGLVAPIRRLITAADEVGSGNLEAQVAVNPSEGELGHLGETFNKMTSEIRLQQNRLIAASNLIDERRQFTEAVLSGVPVAVIGVDARGLITVVNPSAEKLIPHEDGRSAVGQAIDDVLQEVTPVLDEARAGGTRLARGQISVNRGGRERTFNLVVTTESGAQAEKNYVITLDDITDLVTAQRTAAWADVARRIAHEIKNPLTPIQLSAERLKRKYGRLIVTDRDVFDQCIDTIIRQVDDIKRMVDEFSAFARMPRARLVPDDVTECLRHVIFLMRVGHPDIEFTDAMPESSVIANFDRRLLSQAVANITKNATEGILAQEEIAPMKGKISISLDVTPEGIVEIFVADNGKGFPKENRHRLLEPYMTTRAEGTGLGLPIVAKILEDHGGGIELLDAPGGRGACVRLYFPKGDASHRDVEFIDEKHSSAVIESAK</sequence>
<feature type="transmembrane region" description="Helical" evidence="14">
    <location>
        <begin position="294"/>
        <end position="319"/>
    </location>
</feature>
<dbReference type="PROSITE" id="PS50109">
    <property type="entry name" value="HIS_KIN"/>
    <property type="match status" value="1"/>
</dbReference>
<comment type="catalytic activity">
    <reaction evidence="1">
        <text>ATP + protein L-histidine = ADP + protein N-phospho-L-histidine.</text>
        <dbReference type="EC" id="2.7.13.3"/>
    </reaction>
</comment>
<dbReference type="GO" id="GO:0005886">
    <property type="term" value="C:plasma membrane"/>
    <property type="evidence" value="ECO:0007669"/>
    <property type="project" value="UniProtKB-SubCell"/>
</dbReference>
<dbReference type="PANTHER" id="PTHR43065">
    <property type="entry name" value="SENSOR HISTIDINE KINASE"/>
    <property type="match status" value="1"/>
</dbReference>
<evidence type="ECO:0000256" key="7">
    <source>
        <dbReference type="ARBA" id="ARBA00022692"/>
    </source>
</evidence>
<keyword evidence="11 14" id="KW-1133">Transmembrane helix</keyword>
<dbReference type="CDD" id="cd06225">
    <property type="entry name" value="HAMP"/>
    <property type="match status" value="1"/>
</dbReference>
<evidence type="ECO:0000256" key="11">
    <source>
        <dbReference type="ARBA" id="ARBA00022989"/>
    </source>
</evidence>
<protein>
    <recommendedName>
        <fullName evidence="3">histidine kinase</fullName>
        <ecNumber evidence="3">2.7.13.3</ecNumber>
    </recommendedName>
</protein>
<evidence type="ECO:0000256" key="12">
    <source>
        <dbReference type="ARBA" id="ARBA00023012"/>
    </source>
</evidence>
<dbReference type="Pfam" id="PF19312">
    <property type="entry name" value="NtrY_N"/>
    <property type="match status" value="1"/>
</dbReference>
<dbReference type="InterPro" id="IPR045671">
    <property type="entry name" value="NtrY-like_N"/>
</dbReference>
<dbReference type="SUPFAM" id="SSF55874">
    <property type="entry name" value="ATPase domain of HSP90 chaperone/DNA topoisomerase II/histidine kinase"/>
    <property type="match status" value="1"/>
</dbReference>
<keyword evidence="18" id="KW-1185">Reference proteome</keyword>
<evidence type="ECO:0000256" key="8">
    <source>
        <dbReference type="ARBA" id="ARBA00022741"/>
    </source>
</evidence>
<dbReference type="SMART" id="SM00387">
    <property type="entry name" value="HATPase_c"/>
    <property type="match status" value="1"/>
</dbReference>
<keyword evidence="5" id="KW-0597">Phosphoprotein</keyword>
<keyword evidence="13 14" id="KW-0472">Membrane</keyword>
<evidence type="ECO:0000256" key="10">
    <source>
        <dbReference type="ARBA" id="ARBA00022840"/>
    </source>
</evidence>
<keyword evidence="10" id="KW-0067">ATP-binding</keyword>
<feature type="transmembrane region" description="Helical" evidence="14">
    <location>
        <begin position="21"/>
        <end position="45"/>
    </location>
</feature>
<dbReference type="InterPro" id="IPR003594">
    <property type="entry name" value="HATPase_dom"/>
</dbReference>
<evidence type="ECO:0000259" key="15">
    <source>
        <dbReference type="PROSITE" id="PS50109"/>
    </source>
</evidence>
<keyword evidence="6" id="KW-0808">Transferase</keyword>
<dbReference type="Pfam" id="PF00672">
    <property type="entry name" value="HAMP"/>
    <property type="match status" value="1"/>
</dbReference>
<evidence type="ECO:0000313" key="17">
    <source>
        <dbReference type="EMBL" id="REF83203.1"/>
    </source>
</evidence>
<feature type="transmembrane region" description="Helical" evidence="14">
    <location>
        <begin position="92"/>
        <end position="114"/>
    </location>
</feature>
<dbReference type="Gene3D" id="6.10.340.10">
    <property type="match status" value="1"/>
</dbReference>
<feature type="domain" description="HAMP" evidence="16">
    <location>
        <begin position="320"/>
        <end position="373"/>
    </location>
</feature>
<keyword evidence="9 17" id="KW-0418">Kinase</keyword>
<dbReference type="GO" id="GO:0005524">
    <property type="term" value="F:ATP binding"/>
    <property type="evidence" value="ECO:0007669"/>
    <property type="project" value="UniProtKB-KW"/>
</dbReference>
<evidence type="ECO:0000256" key="9">
    <source>
        <dbReference type="ARBA" id="ARBA00022777"/>
    </source>
</evidence>
<dbReference type="GO" id="GO:0000155">
    <property type="term" value="F:phosphorelay sensor kinase activity"/>
    <property type="evidence" value="ECO:0007669"/>
    <property type="project" value="InterPro"/>
</dbReference>